<dbReference type="InterPro" id="IPR029055">
    <property type="entry name" value="Ntn_hydrolases_N"/>
</dbReference>
<dbReference type="FunFam" id="3.40.50.720:FF:000261">
    <property type="entry name" value="NADPH-dependent 1-acyldihydroxyacetone phosphate reductase"/>
    <property type="match status" value="1"/>
</dbReference>
<keyword evidence="2" id="KW-0560">Oxidoreductase</keyword>
<dbReference type="SUPFAM" id="SSF56235">
    <property type="entry name" value="N-terminal nucleophile aminohydrolases (Ntn hydrolases)"/>
    <property type="match status" value="2"/>
</dbReference>
<accession>A0AAV6IZ54</accession>
<comment type="similarity">
    <text evidence="1">Belongs to the short-chain dehydrogenases/reductases (SDR) family.</text>
</comment>
<organism evidence="4 5">
    <name type="scientific">Rhododendron griersonianum</name>
    <dbReference type="NCBI Taxonomy" id="479676"/>
    <lineage>
        <taxon>Eukaryota</taxon>
        <taxon>Viridiplantae</taxon>
        <taxon>Streptophyta</taxon>
        <taxon>Embryophyta</taxon>
        <taxon>Tracheophyta</taxon>
        <taxon>Spermatophyta</taxon>
        <taxon>Magnoliopsida</taxon>
        <taxon>eudicotyledons</taxon>
        <taxon>Gunneridae</taxon>
        <taxon>Pentapetalae</taxon>
        <taxon>asterids</taxon>
        <taxon>Ericales</taxon>
        <taxon>Ericaceae</taxon>
        <taxon>Ericoideae</taxon>
        <taxon>Rhodoreae</taxon>
        <taxon>Rhododendron</taxon>
    </lineage>
</organism>
<dbReference type="Pfam" id="PF00227">
    <property type="entry name" value="Proteasome"/>
    <property type="match status" value="2"/>
</dbReference>
<dbReference type="InterPro" id="IPR036291">
    <property type="entry name" value="NAD(P)-bd_dom_sf"/>
</dbReference>
<keyword evidence="5" id="KW-1185">Reference proteome</keyword>
<reference evidence="4" key="1">
    <citation type="submission" date="2020-08" db="EMBL/GenBank/DDBJ databases">
        <title>Plant Genome Project.</title>
        <authorList>
            <person name="Zhang R.-G."/>
        </authorList>
    </citation>
    <scope>NUCLEOTIDE SEQUENCE</scope>
    <source>
        <strain evidence="4">WSP0</strain>
        <tissue evidence="4">Leaf</tissue>
    </source>
</reference>
<gene>
    <name evidence="4" type="ORF">RHGRI_022352</name>
</gene>
<feature type="domain" description="Ketoreductase" evidence="3">
    <location>
        <begin position="5"/>
        <end position="185"/>
    </location>
</feature>
<sequence>MSDKHVVLITGCSAGGIGHALARAFAAENCLVVATSRSLPSMANLEHDKRFFLEELDVSSDHSVKKAVSNVLENFGRIDILVNNAGVHCVGPLAEIPLSAIETTFNTNIYGSLRLIQAVVPHMVNRRKGMIVNMGSVAALAPGPWGGAYTASKATIHALTDTLRLELAPFGIDVVNVVPGAIKSNIENSAIASHDRMPEWKLYKNFEEAIRARAYFSQRSKSTPSEEFAKKTVAALIDPSMADLSSLHSMGNTIIGVTYCGGVILGSDSRTSTDHVRYHLQSLGQPATVKLAAHLVRQISHNKNMLQTGMIVGGWDKYEGGKIYEVPLGGAIIEQQPYAIGGSGSSYLHGFFDQQWKEGMTKDDAEIFVVKAVSLAIGHDSASGGVVQTVILNSEGVKRNFYHGDYVRYQLQSLGQPATVKFAAHLVRQISYNNKNMLQTGMIVGGWDKYEGGKIYEVPLGGAIIEQQPYAIGGSGSSYLHGFFDQQWKEGMTKDDAERFVVKAESLAIARDSASGGVV</sequence>
<evidence type="ECO:0000256" key="1">
    <source>
        <dbReference type="ARBA" id="ARBA00006484"/>
    </source>
</evidence>
<dbReference type="PANTHER" id="PTHR44169">
    <property type="entry name" value="NADPH-DEPENDENT 1-ACYLDIHYDROXYACETONE PHOSPHATE REDUCTASE"/>
    <property type="match status" value="1"/>
</dbReference>
<dbReference type="PRINTS" id="PR00081">
    <property type="entry name" value="GDHRDH"/>
</dbReference>
<proteinExistence type="inferred from homology"/>
<protein>
    <recommendedName>
        <fullName evidence="3">Ketoreductase domain-containing protein</fullName>
    </recommendedName>
</protein>
<dbReference type="GO" id="GO:0016491">
    <property type="term" value="F:oxidoreductase activity"/>
    <property type="evidence" value="ECO:0007669"/>
    <property type="project" value="UniProtKB-KW"/>
</dbReference>
<dbReference type="PANTHER" id="PTHR44169:SF6">
    <property type="entry name" value="NADPH-DEPENDENT 1-ACYLDIHYDROXYACETONE PHOSPHATE REDUCTASE"/>
    <property type="match status" value="1"/>
</dbReference>
<dbReference type="SUPFAM" id="SSF51735">
    <property type="entry name" value="NAD(P)-binding Rossmann-fold domains"/>
    <property type="match status" value="1"/>
</dbReference>
<dbReference type="GO" id="GO:0005783">
    <property type="term" value="C:endoplasmic reticulum"/>
    <property type="evidence" value="ECO:0007669"/>
    <property type="project" value="TreeGrafter"/>
</dbReference>
<dbReference type="AlphaFoldDB" id="A0AAV6IZ54"/>
<dbReference type="InterPro" id="IPR057326">
    <property type="entry name" value="KR_dom"/>
</dbReference>
<name>A0AAV6IZ54_9ERIC</name>
<dbReference type="GO" id="GO:0005839">
    <property type="term" value="C:proteasome core complex"/>
    <property type="evidence" value="ECO:0007669"/>
    <property type="project" value="InterPro"/>
</dbReference>
<dbReference type="Gene3D" id="3.40.50.720">
    <property type="entry name" value="NAD(P)-binding Rossmann-like Domain"/>
    <property type="match status" value="1"/>
</dbReference>
<dbReference type="Gene3D" id="3.60.20.10">
    <property type="entry name" value="Glutamine Phosphoribosylpyrophosphate, subunit 1, domain 1"/>
    <property type="match status" value="2"/>
</dbReference>
<dbReference type="Pfam" id="PF00106">
    <property type="entry name" value="adh_short"/>
    <property type="match status" value="1"/>
</dbReference>
<evidence type="ECO:0000313" key="4">
    <source>
        <dbReference type="EMBL" id="KAG5534186.1"/>
    </source>
</evidence>
<dbReference type="EMBL" id="JACTNZ010000008">
    <property type="protein sequence ID" value="KAG5534186.1"/>
    <property type="molecule type" value="Genomic_DNA"/>
</dbReference>
<evidence type="ECO:0000313" key="5">
    <source>
        <dbReference type="Proteomes" id="UP000823749"/>
    </source>
</evidence>
<dbReference type="PRINTS" id="PR00080">
    <property type="entry name" value="SDRFAMILY"/>
</dbReference>
<evidence type="ECO:0000256" key="2">
    <source>
        <dbReference type="ARBA" id="ARBA00023002"/>
    </source>
</evidence>
<dbReference type="SMART" id="SM00822">
    <property type="entry name" value="PKS_KR"/>
    <property type="match status" value="1"/>
</dbReference>
<dbReference type="InterPro" id="IPR001353">
    <property type="entry name" value="Proteasome_sua/b"/>
</dbReference>
<dbReference type="InterPro" id="IPR002347">
    <property type="entry name" value="SDR_fam"/>
</dbReference>
<comment type="caution">
    <text evidence="4">The sequence shown here is derived from an EMBL/GenBank/DDBJ whole genome shotgun (WGS) entry which is preliminary data.</text>
</comment>
<evidence type="ECO:0000259" key="3">
    <source>
        <dbReference type="SMART" id="SM00822"/>
    </source>
</evidence>
<dbReference type="CDD" id="cd05374">
    <property type="entry name" value="17beta-HSD-like_SDR_c"/>
    <property type="match status" value="1"/>
</dbReference>
<dbReference type="Proteomes" id="UP000823749">
    <property type="component" value="Chromosome 8"/>
</dbReference>
<dbReference type="GO" id="GO:0051603">
    <property type="term" value="P:proteolysis involved in protein catabolic process"/>
    <property type="evidence" value="ECO:0007669"/>
    <property type="project" value="InterPro"/>
</dbReference>